<reference evidence="2 3" key="1">
    <citation type="submission" date="2024-02" db="EMBL/GenBank/DDBJ databases">
        <title>De novo assembly and annotation of 12 fungi associated with fruit tree decline syndrome in Ontario, Canada.</title>
        <authorList>
            <person name="Sulman M."/>
            <person name="Ellouze W."/>
            <person name="Ilyukhin E."/>
        </authorList>
    </citation>
    <scope>NUCLEOTIDE SEQUENCE [LARGE SCALE GENOMIC DNA]</scope>
    <source>
        <strain evidence="2 3">M169</strain>
    </source>
</reference>
<dbReference type="Proteomes" id="UP001430848">
    <property type="component" value="Unassembled WGS sequence"/>
</dbReference>
<accession>A0ABR1NY15</accession>
<keyword evidence="3" id="KW-1185">Reference proteome</keyword>
<evidence type="ECO:0000313" key="2">
    <source>
        <dbReference type="EMBL" id="KAK7719441.1"/>
    </source>
</evidence>
<proteinExistence type="predicted"/>
<name>A0ABR1NY15_DIAER</name>
<feature type="region of interest" description="Disordered" evidence="1">
    <location>
        <begin position="1"/>
        <end position="22"/>
    </location>
</feature>
<gene>
    <name evidence="2" type="ORF">SLS63_010079</name>
</gene>
<organism evidence="2 3">
    <name type="scientific">Diaporthe eres</name>
    <name type="common">Phomopsis oblonga</name>
    <dbReference type="NCBI Taxonomy" id="83184"/>
    <lineage>
        <taxon>Eukaryota</taxon>
        <taxon>Fungi</taxon>
        <taxon>Dikarya</taxon>
        <taxon>Ascomycota</taxon>
        <taxon>Pezizomycotina</taxon>
        <taxon>Sordariomycetes</taxon>
        <taxon>Sordariomycetidae</taxon>
        <taxon>Diaporthales</taxon>
        <taxon>Diaporthaceae</taxon>
        <taxon>Diaporthe</taxon>
        <taxon>Diaporthe eres species complex</taxon>
    </lineage>
</organism>
<evidence type="ECO:0000313" key="3">
    <source>
        <dbReference type="Proteomes" id="UP001430848"/>
    </source>
</evidence>
<evidence type="ECO:0000256" key="1">
    <source>
        <dbReference type="SAM" id="MobiDB-lite"/>
    </source>
</evidence>
<dbReference type="EMBL" id="JAKNSF020000079">
    <property type="protein sequence ID" value="KAK7719441.1"/>
    <property type="molecule type" value="Genomic_DNA"/>
</dbReference>
<protein>
    <submittedName>
        <fullName evidence="2">Uncharacterized protein</fullName>
    </submittedName>
</protein>
<sequence>MSDVDAYGRPNRSDAQLGSKFTGILPDNPFGVNRGPFSAPGHGNAGEMPVLQFWTFRHWLNRPGAGLCNCDIRDGSGDWCGVIKLPRSYAEARLNKQLFFVALADAKGFTMEECPVWNYYITKEREDSEWEVYFVLLLERNSRRALWERVALGKVFKAAFSDSKWDEIKLG</sequence>
<comment type="caution">
    <text evidence="2">The sequence shown here is derived from an EMBL/GenBank/DDBJ whole genome shotgun (WGS) entry which is preliminary data.</text>
</comment>